<dbReference type="KEGG" id="vg:5179497"/>
<sequence>MWSFPFSILLILYSGAALLAEELQPLTDDTMTHTQCRVIASALPSPDATSAISSKSFKLNTVYYIPMDGMATQQNGVEYKENPELYKGFCMDGTLMSFTYRGSELVCEFAIYQKPGGKSPNCFTCQHYKQHHGTPEAMLSSTDACYSPNRTDAYHTSLRAFWADFYTGQLTRPSELFMYSADMEPNVASCLQSYVGISIPDSTGYCVRTLGHACYKTFCISSQEIAGGFTNRPAQTQGDTNMKLQCRINDGVSEIDYGKLQLCDVCVLEHLTINADGKIVVPLLYSNAKLHQMCNEVVLALHSNTPMTLESATTLLTWVALNAGTGQLHGLEVPWVHKSAVMIDALDKAFTVYRFISVSVRYDLDRMKVDSFVTELTNRDDIARRKIKYVTLVQGKAQTFDREGRQALAALLMYRKPLSVYYVVPFTSITSLESDLERIVEVRTVHLGAYGILTAAEPNHIYMASLRSAVMGRDSVQKSGAIDTNLLRAVKYYYYITTVRDKIYCPYISSYYNDIMLLRFPYENTERVPSMDVYWARENFVCAVGSEVIPWAQRCNFGSSIPATGISLLTLVEDLYKPGVPYLFKSNNCTLAEVTNGASCTFSEKPRTIHSQLYLANGRVSGAVTDFGTYHVGVYMTAKIINEMTDVVEIIPLQQTCTFLNISLLPTCAAAVCKPPVGQQADANCNSEVVCSLDTNVRTSMALLFDEFEYAKRRYKETIAVAEAWQSSKEPARHRRFAGMIMAGVAIGLSTIALGIAGGAFYYAKQADQKATQALDVAMRTRDVLLQVAEQTKDMKLAMEGTNKRVDLVESSVRKIGDTIFKLTNTMQAKLAETHSRISDLTDHVDNNFVLVRDAINTVATKLSSEMEAAQKAALYYQQMQSFTNIVVQSISRLNSQTQMYSTCLQNIDDGKLYGCPLSDPFINMNADYRMVSSVYGAIYDGEALHVVYKVPDSVELMTLYTVLVKPFMVNGILQVVDSSNVVMGPDGGFYEKPFCEGRYCMPLTQNTNFSKCLSMVQSGDTAQIARFCTMLPCNKIDCSDRMNIKTIRGTLSVPGTPLKGFEVLSFDYVDYRMPNLTLNKTPTFKINGTYDEIIKDLLDEMNKTIEGNAANSSILSAYVKAELDKIKPDEWIKQLNDPAFNYAGSGTSATVVTALVVMSVLLGVIVIGGAIFFYCRYKTNLARLSGQGAYGMHSGSFTPMQLPFQPVVYPAPPPPSYNQMQQEDKGVGHVMGGETKIKMLGDMMGKKKFNSAYRYKRL</sequence>
<dbReference type="InterPro" id="IPR031412">
    <property type="entry name" value="S_torovirinae"/>
</dbReference>
<dbReference type="Proteomes" id="UP000120576">
    <property type="component" value="Genome"/>
</dbReference>
<protein>
    <submittedName>
        <fullName evidence="2">ORF72</fullName>
    </submittedName>
</protein>
<evidence type="ECO:0000256" key="1">
    <source>
        <dbReference type="SAM" id="Phobius"/>
    </source>
</evidence>
<organism evidence="2 3">
    <name type="scientific">Ranid herpesvirus 2</name>
    <dbReference type="NCBI Taxonomy" id="389214"/>
    <lineage>
        <taxon>Viruses</taxon>
        <taxon>Duplodnaviria</taxon>
        <taxon>Heunggongvirae</taxon>
        <taxon>Peploviricota</taxon>
        <taxon>Herviviricetes</taxon>
        <taxon>Herpesvirales</taxon>
        <taxon>Alloherpesviridae</taxon>
        <taxon>Batravirus</taxon>
        <taxon>Batravirus ranidallo2</taxon>
    </lineage>
</organism>
<evidence type="ECO:0000313" key="3">
    <source>
        <dbReference type="Proteomes" id="UP000120576"/>
    </source>
</evidence>
<dbReference type="GeneID" id="5179497"/>
<keyword evidence="1" id="KW-0472">Membrane</keyword>
<evidence type="ECO:0000313" key="2">
    <source>
        <dbReference type="EMBL" id="ABG25578.1"/>
    </source>
</evidence>
<proteinExistence type="predicted"/>
<dbReference type="Pfam" id="PF17072">
    <property type="entry name" value="Spike_torovirin"/>
    <property type="match status" value="1"/>
</dbReference>
<dbReference type="RefSeq" id="YP_656580.1">
    <property type="nucleotide sequence ID" value="NC_008210.1"/>
</dbReference>
<name>Q14W34_9VIRU</name>
<feature type="transmembrane region" description="Helical" evidence="1">
    <location>
        <begin position="1152"/>
        <end position="1175"/>
    </location>
</feature>
<keyword evidence="1" id="KW-0812">Transmembrane</keyword>
<reference evidence="2 3" key="1">
    <citation type="journal article" date="2006" name="J. Gen. Virol.">
        <title>Genome sequences of two frog herpesviruses.</title>
        <authorList>
            <person name="Davison A.J."/>
            <person name="Cunningham C."/>
            <person name="Sauerbier W."/>
            <person name="McKinnell R.G."/>
        </authorList>
    </citation>
    <scope>NUCLEOTIDE SEQUENCE [LARGE SCALE GENOMIC DNA]</scope>
    <source>
        <strain evidence="2">ATCC VR-568</strain>
    </source>
</reference>
<keyword evidence="1" id="KW-1133">Transmembrane helix</keyword>
<feature type="transmembrane region" description="Helical" evidence="1">
    <location>
        <begin position="737"/>
        <end position="763"/>
    </location>
</feature>
<keyword evidence="3" id="KW-1185">Reference proteome</keyword>
<accession>Q14W34</accession>
<dbReference type="EMBL" id="DQ665652">
    <property type="protein sequence ID" value="ABG25578.1"/>
    <property type="molecule type" value="Genomic_DNA"/>
</dbReference>